<proteinExistence type="predicted"/>
<evidence type="ECO:0008006" key="3">
    <source>
        <dbReference type="Google" id="ProtNLM"/>
    </source>
</evidence>
<dbReference type="Proteomes" id="UP000305109">
    <property type="component" value="Unassembled WGS sequence"/>
</dbReference>
<keyword evidence="2" id="KW-1185">Reference proteome</keyword>
<evidence type="ECO:0000313" key="2">
    <source>
        <dbReference type="Proteomes" id="UP000305109"/>
    </source>
</evidence>
<evidence type="ECO:0000313" key="1">
    <source>
        <dbReference type="EMBL" id="TJZ73695.1"/>
    </source>
</evidence>
<name>A0ABY2RDM5_9NOCA</name>
<protein>
    <recommendedName>
        <fullName evidence="3">DUF4303 domain-containing protein</fullName>
    </recommendedName>
</protein>
<accession>A0ABY2RDM5</accession>
<sequence length="206" mass="22595">MDRNTIEALPVGRAFSQRAKALAIIDAILCPEWEYRYYSFNSEWGSGQSMASARDGQGAEYFALISDDVIGFKSYEPQSPAVPPPSAGWAAHTPANKGLEYFWGEPAFSMDRISWLATCDTGSWQLLAGELRIPDLAEALTRDADEHASWAATYYERTPSTEQVEAMRHLFNGEPLTGEIVAALNPSAGIVDLTDDITEIGWPTAV</sequence>
<reference evidence="1 2" key="1">
    <citation type="submission" date="2019-04" db="EMBL/GenBank/DDBJ databases">
        <title>Rhodococcus oryzae sp. nov., a novel actinomycete isolated from rhizosphere soil of rice (Oryza sativa L.).</title>
        <authorList>
            <person name="Li C."/>
        </authorList>
    </citation>
    <scope>NUCLEOTIDE SEQUENCE [LARGE SCALE GENOMIC DNA]</scope>
    <source>
        <strain evidence="1 2">NEAU-CX67</strain>
    </source>
</reference>
<organism evidence="1 2">
    <name type="scientific">Rhodococcus oryzae</name>
    <dbReference type="NCBI Taxonomy" id="2571143"/>
    <lineage>
        <taxon>Bacteria</taxon>
        <taxon>Bacillati</taxon>
        <taxon>Actinomycetota</taxon>
        <taxon>Actinomycetes</taxon>
        <taxon>Mycobacteriales</taxon>
        <taxon>Nocardiaceae</taxon>
        <taxon>Rhodococcus</taxon>
    </lineage>
</organism>
<comment type="caution">
    <text evidence="1">The sequence shown here is derived from an EMBL/GenBank/DDBJ whole genome shotgun (WGS) entry which is preliminary data.</text>
</comment>
<dbReference type="EMBL" id="SUMD01000016">
    <property type="protein sequence ID" value="TJZ73695.1"/>
    <property type="molecule type" value="Genomic_DNA"/>
</dbReference>
<dbReference type="RefSeq" id="WP_136911980.1">
    <property type="nucleotide sequence ID" value="NZ_SUMD01000016.1"/>
</dbReference>
<gene>
    <name evidence="1" type="ORF">FCG67_23410</name>
</gene>